<accession>A0A6P2DDQ3</accession>
<feature type="signal peptide" evidence="1">
    <location>
        <begin position="1"/>
        <end position="19"/>
    </location>
</feature>
<evidence type="ECO:0000313" key="3">
    <source>
        <dbReference type="Proteomes" id="UP000464178"/>
    </source>
</evidence>
<reference evidence="2 3" key="1">
    <citation type="submission" date="2019-05" db="EMBL/GenBank/DDBJ databases">
        <authorList>
            <consortium name="Science for Life Laboratories"/>
        </authorList>
    </citation>
    <scope>NUCLEOTIDE SEQUENCE [LARGE SCALE GENOMIC DNA]</scope>
    <source>
        <strain evidence="2">Soil9</strain>
    </source>
</reference>
<name>A0A6P2DDQ3_9BACT</name>
<organism evidence="2 3">
    <name type="scientific">Gemmata massiliana</name>
    <dbReference type="NCBI Taxonomy" id="1210884"/>
    <lineage>
        <taxon>Bacteria</taxon>
        <taxon>Pseudomonadati</taxon>
        <taxon>Planctomycetota</taxon>
        <taxon>Planctomycetia</taxon>
        <taxon>Gemmatales</taxon>
        <taxon>Gemmataceae</taxon>
        <taxon>Gemmata</taxon>
    </lineage>
</organism>
<feature type="chain" id="PRO_5026836843" description="Lipoprotein" evidence="1">
    <location>
        <begin position="20"/>
        <end position="253"/>
    </location>
</feature>
<dbReference type="RefSeq" id="WP_162671902.1">
    <property type="nucleotide sequence ID" value="NZ_LR593886.1"/>
</dbReference>
<dbReference type="EMBL" id="LR593886">
    <property type="protein sequence ID" value="VTR99508.1"/>
    <property type="molecule type" value="Genomic_DNA"/>
</dbReference>
<evidence type="ECO:0008006" key="4">
    <source>
        <dbReference type="Google" id="ProtNLM"/>
    </source>
</evidence>
<proteinExistence type="predicted"/>
<evidence type="ECO:0000313" key="2">
    <source>
        <dbReference type="EMBL" id="VTR99508.1"/>
    </source>
</evidence>
<gene>
    <name evidence="2" type="ORF">SOIL9_84940</name>
</gene>
<keyword evidence="3" id="KW-1185">Reference proteome</keyword>
<dbReference type="AlphaFoldDB" id="A0A6P2DDQ3"/>
<keyword evidence="1" id="KW-0732">Signal</keyword>
<sequence>MTFAALGRLGFVLFACAVAGCAGRAQSLSPVHKLAPESISNDAAPGERFYIIVFGSERTLRAPRYTHTWATLVKTVEVPGSAPQVTETHTISWMPATLEIHPWKFTPEPGRNLELHETVRMALELREHVVSWGPYEIQPRGYRRFLLQKEFMESGQIGYQCIDTIGAGADGTGCDCIHAVTDMDSQFQRGYYRLTRFGVAGSEFIVRQLFERDLLVSGETHSWLNGPLGLSQYPIDHRTYDRRRGIRIGSSNH</sequence>
<protein>
    <recommendedName>
        <fullName evidence="4">Lipoprotein</fullName>
    </recommendedName>
</protein>
<dbReference type="Proteomes" id="UP000464178">
    <property type="component" value="Chromosome"/>
</dbReference>
<dbReference type="KEGG" id="gms:SOIL9_84940"/>
<evidence type="ECO:0000256" key="1">
    <source>
        <dbReference type="SAM" id="SignalP"/>
    </source>
</evidence>